<sequence>MLICTENMQEWAVEARALALQVAQATDLAATGDAITHLGQLSQWIQRGDDANGDGEIAPVPGEGGGLVAYEHAQFMAGFGLFPFKAASAPGEQLAFAVFAVQPATSASAHEHHH</sequence>
<name>A0A0P9H1Y1_9CHLR</name>
<organism evidence="1 2">
    <name type="scientific">Kouleothrix aurantiaca</name>
    <dbReference type="NCBI Taxonomy" id="186479"/>
    <lineage>
        <taxon>Bacteria</taxon>
        <taxon>Bacillati</taxon>
        <taxon>Chloroflexota</taxon>
        <taxon>Chloroflexia</taxon>
        <taxon>Chloroflexales</taxon>
        <taxon>Roseiflexineae</taxon>
        <taxon>Roseiflexaceae</taxon>
        <taxon>Kouleothrix</taxon>
    </lineage>
</organism>
<reference evidence="1 2" key="1">
    <citation type="submission" date="2015-09" db="EMBL/GenBank/DDBJ databases">
        <title>Draft genome sequence of Kouleothrix aurantiaca JCM 19913.</title>
        <authorList>
            <person name="Hemp J."/>
        </authorList>
    </citation>
    <scope>NUCLEOTIDE SEQUENCE [LARGE SCALE GENOMIC DNA]</scope>
    <source>
        <strain evidence="1 2">COM-B</strain>
    </source>
</reference>
<dbReference type="AlphaFoldDB" id="A0A0P9H1Y1"/>
<dbReference type="Proteomes" id="UP000050509">
    <property type="component" value="Unassembled WGS sequence"/>
</dbReference>
<gene>
    <name evidence="1" type="ORF">SE17_40260</name>
</gene>
<evidence type="ECO:0000313" key="2">
    <source>
        <dbReference type="Proteomes" id="UP000050509"/>
    </source>
</evidence>
<accession>A0A0P9H1Y1</accession>
<proteinExistence type="predicted"/>
<comment type="caution">
    <text evidence="1">The sequence shown here is derived from an EMBL/GenBank/DDBJ whole genome shotgun (WGS) entry which is preliminary data.</text>
</comment>
<dbReference type="EMBL" id="LJCR01003010">
    <property type="protein sequence ID" value="KPV48031.1"/>
    <property type="molecule type" value="Genomic_DNA"/>
</dbReference>
<keyword evidence="2" id="KW-1185">Reference proteome</keyword>
<protein>
    <submittedName>
        <fullName evidence="1">Uncharacterized protein</fullName>
    </submittedName>
</protein>
<evidence type="ECO:0000313" key="1">
    <source>
        <dbReference type="EMBL" id="KPV48031.1"/>
    </source>
</evidence>